<name>A0A7V0N1B0_UNCAE</name>
<dbReference type="InterPro" id="IPR011006">
    <property type="entry name" value="CheY-like_superfamily"/>
</dbReference>
<proteinExistence type="predicted"/>
<dbReference type="PANTHER" id="PTHR44591:SF3">
    <property type="entry name" value="RESPONSE REGULATORY DOMAIN-CONTAINING PROTEIN"/>
    <property type="match status" value="1"/>
</dbReference>
<dbReference type="InterPro" id="IPR050595">
    <property type="entry name" value="Bact_response_regulator"/>
</dbReference>
<evidence type="ECO:0000256" key="2">
    <source>
        <dbReference type="PROSITE-ProRule" id="PRU00169"/>
    </source>
</evidence>
<dbReference type="InterPro" id="IPR001789">
    <property type="entry name" value="Sig_transdc_resp-reg_receiver"/>
</dbReference>
<evidence type="ECO:0000259" key="3">
    <source>
        <dbReference type="PROSITE" id="PS50110"/>
    </source>
</evidence>
<dbReference type="AlphaFoldDB" id="A0A7V0N1B0"/>
<keyword evidence="1 2" id="KW-0597">Phosphoprotein</keyword>
<dbReference type="Gene3D" id="3.40.50.2300">
    <property type="match status" value="1"/>
</dbReference>
<sequence length="80" mass="9295">METKKVTIFVVDDEISVQESLRMILKDEYNVFTFSRPEDALADISLGPDLIFTDIRMVSMDGIRFLEKVKKIRPQVEVIM</sequence>
<gene>
    <name evidence="4" type="ORF">ENG47_03810</name>
</gene>
<dbReference type="PANTHER" id="PTHR44591">
    <property type="entry name" value="STRESS RESPONSE REGULATOR PROTEIN 1"/>
    <property type="match status" value="1"/>
</dbReference>
<reference evidence="4" key="1">
    <citation type="journal article" date="2020" name="mSystems">
        <title>Genome- and Community-Level Interaction Insights into Carbon Utilization and Element Cycling Functions of Hydrothermarchaeota in Hydrothermal Sediment.</title>
        <authorList>
            <person name="Zhou Z."/>
            <person name="Liu Y."/>
            <person name="Xu W."/>
            <person name="Pan J."/>
            <person name="Luo Z.H."/>
            <person name="Li M."/>
        </authorList>
    </citation>
    <scope>NUCLEOTIDE SEQUENCE [LARGE SCALE GENOMIC DNA]</scope>
    <source>
        <strain evidence="4">HyVt-219</strain>
    </source>
</reference>
<feature type="domain" description="Response regulatory" evidence="3">
    <location>
        <begin position="7"/>
        <end position="80"/>
    </location>
</feature>
<evidence type="ECO:0000256" key="1">
    <source>
        <dbReference type="ARBA" id="ARBA00022553"/>
    </source>
</evidence>
<dbReference type="EMBL" id="DRBC01000228">
    <property type="protein sequence ID" value="HDN84866.1"/>
    <property type="molecule type" value="Genomic_DNA"/>
</dbReference>
<feature type="non-terminal residue" evidence="4">
    <location>
        <position position="80"/>
    </location>
</feature>
<accession>A0A7V0N1B0</accession>
<feature type="modified residue" description="4-aspartylphosphate" evidence="2">
    <location>
        <position position="54"/>
    </location>
</feature>
<comment type="caution">
    <text evidence="4">The sequence shown here is derived from an EMBL/GenBank/DDBJ whole genome shotgun (WGS) entry which is preliminary data.</text>
</comment>
<dbReference type="GO" id="GO:0000160">
    <property type="term" value="P:phosphorelay signal transduction system"/>
    <property type="evidence" value="ECO:0007669"/>
    <property type="project" value="InterPro"/>
</dbReference>
<dbReference type="SUPFAM" id="SSF52172">
    <property type="entry name" value="CheY-like"/>
    <property type="match status" value="1"/>
</dbReference>
<dbReference type="PROSITE" id="PS50110">
    <property type="entry name" value="RESPONSE_REGULATORY"/>
    <property type="match status" value="1"/>
</dbReference>
<evidence type="ECO:0000313" key="4">
    <source>
        <dbReference type="EMBL" id="HDN84866.1"/>
    </source>
</evidence>
<dbReference type="Proteomes" id="UP000885660">
    <property type="component" value="Unassembled WGS sequence"/>
</dbReference>
<organism evidence="4">
    <name type="scientific">Aerophobetes bacterium</name>
    <dbReference type="NCBI Taxonomy" id="2030807"/>
    <lineage>
        <taxon>Bacteria</taxon>
        <taxon>Candidatus Aerophobota</taxon>
    </lineage>
</organism>
<protein>
    <submittedName>
        <fullName evidence="4">Response regulator</fullName>
    </submittedName>
</protein>
<dbReference type="Pfam" id="PF00072">
    <property type="entry name" value="Response_reg"/>
    <property type="match status" value="1"/>
</dbReference>